<keyword evidence="2" id="KW-1185">Reference proteome</keyword>
<dbReference type="Proteomes" id="UP000887458">
    <property type="component" value="Unassembled WGS sequence"/>
</dbReference>
<comment type="caution">
    <text evidence="1">The sequence shown here is derived from an EMBL/GenBank/DDBJ whole genome shotgun (WGS) entry which is preliminary data.</text>
</comment>
<sequence length="99" mass="10694">MIEPPQTISPSRVEIRKKTCHGNCPGDAGRPFTIRSMEKNLVRPQSATPIDIGSLEFVDGDSSSGISSSISCSIGNSVVVVDVVVVDRDFIKRFKRNGC</sequence>
<reference evidence="1 2" key="2">
    <citation type="journal article" date="2022" name="Mol. Biol. Evol.">
        <title>Comparative Genomics Reveals Insights into the Divergent Evolution of Astigmatic Mites and Household Pest Adaptations.</title>
        <authorList>
            <person name="Xiong Q."/>
            <person name="Wan A.T."/>
            <person name="Liu X."/>
            <person name="Fung C.S."/>
            <person name="Xiao X."/>
            <person name="Malainual N."/>
            <person name="Hou J."/>
            <person name="Wang L."/>
            <person name="Wang M."/>
            <person name="Yang K.Y."/>
            <person name="Cui Y."/>
            <person name="Leung E.L."/>
            <person name="Nong W."/>
            <person name="Shin S.K."/>
            <person name="Au S.W."/>
            <person name="Jeong K.Y."/>
            <person name="Chew F.T."/>
            <person name="Hui J.H."/>
            <person name="Leung T.F."/>
            <person name="Tungtrongchitr A."/>
            <person name="Zhong N."/>
            <person name="Liu Z."/>
            <person name="Tsui S.K."/>
        </authorList>
    </citation>
    <scope>NUCLEOTIDE SEQUENCE [LARGE SCALE GENOMIC DNA]</scope>
    <source>
        <strain evidence="1">Derp</strain>
    </source>
</reference>
<organism evidence="1 2">
    <name type="scientific">Dermatophagoides pteronyssinus</name>
    <name type="common">European house dust mite</name>
    <dbReference type="NCBI Taxonomy" id="6956"/>
    <lineage>
        <taxon>Eukaryota</taxon>
        <taxon>Metazoa</taxon>
        <taxon>Ecdysozoa</taxon>
        <taxon>Arthropoda</taxon>
        <taxon>Chelicerata</taxon>
        <taxon>Arachnida</taxon>
        <taxon>Acari</taxon>
        <taxon>Acariformes</taxon>
        <taxon>Sarcoptiformes</taxon>
        <taxon>Astigmata</taxon>
        <taxon>Psoroptidia</taxon>
        <taxon>Analgoidea</taxon>
        <taxon>Pyroglyphidae</taxon>
        <taxon>Dermatophagoidinae</taxon>
        <taxon>Dermatophagoides</taxon>
    </lineage>
</organism>
<evidence type="ECO:0000313" key="1">
    <source>
        <dbReference type="EMBL" id="KAH9414478.1"/>
    </source>
</evidence>
<reference evidence="1 2" key="1">
    <citation type="journal article" date="2018" name="J. Allergy Clin. Immunol.">
        <title>High-quality assembly of Dermatophagoides pteronyssinus genome and transcriptome reveals a wide range of novel allergens.</title>
        <authorList>
            <person name="Liu X.Y."/>
            <person name="Yang K.Y."/>
            <person name="Wang M.Q."/>
            <person name="Kwok J.S."/>
            <person name="Zeng X."/>
            <person name="Yang Z."/>
            <person name="Xiao X.J."/>
            <person name="Lau C.P."/>
            <person name="Li Y."/>
            <person name="Huang Z.M."/>
            <person name="Ba J.G."/>
            <person name="Yim A.K."/>
            <person name="Ouyang C.Y."/>
            <person name="Ngai S.M."/>
            <person name="Chan T.F."/>
            <person name="Leung E.L."/>
            <person name="Liu L."/>
            <person name="Liu Z.G."/>
            <person name="Tsui S.K."/>
        </authorList>
    </citation>
    <scope>NUCLEOTIDE SEQUENCE [LARGE SCALE GENOMIC DNA]</scope>
    <source>
        <strain evidence="1">Derp</strain>
    </source>
</reference>
<protein>
    <submittedName>
        <fullName evidence="1">Uncharacterized protein</fullName>
    </submittedName>
</protein>
<accession>A0ABQ8IW04</accession>
<evidence type="ECO:0000313" key="2">
    <source>
        <dbReference type="Proteomes" id="UP000887458"/>
    </source>
</evidence>
<proteinExistence type="predicted"/>
<gene>
    <name evidence="1" type="ORF">DERP_014622</name>
</gene>
<name>A0ABQ8IW04_DERPT</name>
<dbReference type="EMBL" id="NJHN03000108">
    <property type="protein sequence ID" value="KAH9414478.1"/>
    <property type="molecule type" value="Genomic_DNA"/>
</dbReference>